<sequence length="155" mass="17244">MRFHPHVEPYGLETVDPQPGSRDRIAFQRAPVQYLSATPPEHSGLELSGAEAERGREPEHRARCGAVIEPEEMCYLTQVFHGGEKRAEAFFVSGRRETGPLPADIKAVSEIRARATMALINSADPTVAAPLLGELCILTRPWSRFRRPRLCMQPA</sequence>
<protein>
    <submittedName>
        <fullName evidence="2">Uncharacterized protein</fullName>
    </submittedName>
</protein>
<reference evidence="2" key="1">
    <citation type="journal article" date="2023" name="Science">
        <title>Genome structures resolve the early diversification of teleost fishes.</title>
        <authorList>
            <person name="Parey E."/>
            <person name="Louis A."/>
            <person name="Montfort J."/>
            <person name="Bouchez O."/>
            <person name="Roques C."/>
            <person name="Iampietro C."/>
            <person name="Lluch J."/>
            <person name="Castinel A."/>
            <person name="Donnadieu C."/>
            <person name="Desvignes T."/>
            <person name="Floi Bucao C."/>
            <person name="Jouanno E."/>
            <person name="Wen M."/>
            <person name="Mejri S."/>
            <person name="Dirks R."/>
            <person name="Jansen H."/>
            <person name="Henkel C."/>
            <person name="Chen W.J."/>
            <person name="Zahm M."/>
            <person name="Cabau C."/>
            <person name="Klopp C."/>
            <person name="Thompson A.W."/>
            <person name="Robinson-Rechavi M."/>
            <person name="Braasch I."/>
            <person name="Lecointre G."/>
            <person name="Bobe J."/>
            <person name="Postlethwait J.H."/>
            <person name="Berthelot C."/>
            <person name="Roest Crollius H."/>
            <person name="Guiguen Y."/>
        </authorList>
    </citation>
    <scope>NUCLEOTIDE SEQUENCE</scope>
    <source>
        <strain evidence="2">NC1722</strain>
    </source>
</reference>
<name>A0AAD7S902_9TELE</name>
<organism evidence="2 3">
    <name type="scientific">Aldrovandia affinis</name>
    <dbReference type="NCBI Taxonomy" id="143900"/>
    <lineage>
        <taxon>Eukaryota</taxon>
        <taxon>Metazoa</taxon>
        <taxon>Chordata</taxon>
        <taxon>Craniata</taxon>
        <taxon>Vertebrata</taxon>
        <taxon>Euteleostomi</taxon>
        <taxon>Actinopterygii</taxon>
        <taxon>Neopterygii</taxon>
        <taxon>Teleostei</taxon>
        <taxon>Notacanthiformes</taxon>
        <taxon>Halosauridae</taxon>
        <taxon>Aldrovandia</taxon>
    </lineage>
</organism>
<feature type="region of interest" description="Disordered" evidence="1">
    <location>
        <begin position="37"/>
        <end position="58"/>
    </location>
</feature>
<keyword evidence="3" id="KW-1185">Reference proteome</keyword>
<evidence type="ECO:0000313" key="3">
    <source>
        <dbReference type="Proteomes" id="UP001221898"/>
    </source>
</evidence>
<comment type="caution">
    <text evidence="2">The sequence shown here is derived from an EMBL/GenBank/DDBJ whole genome shotgun (WGS) entry which is preliminary data.</text>
</comment>
<dbReference type="Proteomes" id="UP001221898">
    <property type="component" value="Unassembled WGS sequence"/>
</dbReference>
<accession>A0AAD7S902</accession>
<evidence type="ECO:0000313" key="2">
    <source>
        <dbReference type="EMBL" id="KAJ8396966.1"/>
    </source>
</evidence>
<evidence type="ECO:0000256" key="1">
    <source>
        <dbReference type="SAM" id="MobiDB-lite"/>
    </source>
</evidence>
<dbReference type="AlphaFoldDB" id="A0AAD7S902"/>
<feature type="region of interest" description="Disordered" evidence="1">
    <location>
        <begin position="1"/>
        <end position="21"/>
    </location>
</feature>
<proteinExistence type="predicted"/>
<gene>
    <name evidence="2" type="ORF">AAFF_G00012890</name>
</gene>
<dbReference type="EMBL" id="JAINUG010000102">
    <property type="protein sequence ID" value="KAJ8396966.1"/>
    <property type="molecule type" value="Genomic_DNA"/>
</dbReference>